<dbReference type="RefSeq" id="WP_274045549.1">
    <property type="nucleotide sequence ID" value="NZ_JANCPR020000023.1"/>
</dbReference>
<evidence type="ECO:0000313" key="1">
    <source>
        <dbReference type="EMBL" id="MDJ1134811.1"/>
    </source>
</evidence>
<evidence type="ECO:0008006" key="3">
    <source>
        <dbReference type="Google" id="ProtNLM"/>
    </source>
</evidence>
<dbReference type="Proteomes" id="UP001214441">
    <property type="component" value="Unassembled WGS sequence"/>
</dbReference>
<sequence>MDALARLYRTFRADESRHMSSPESVSALLELIAEVLEEEPEYPVPHRFHKALQQVSGRQDGHDYLRTVAALLLLQGETGTVPFARLPMAPWEVDIHFPRARSFGACWIESDEVGLSMGITEAIQKGVTDSHPGGCTEDLSGLTAELQRLTTLFASPEQFKASLEPRLDWATPGLLRDILRAANLHLEKCHQG</sequence>
<evidence type="ECO:0000313" key="2">
    <source>
        <dbReference type="Proteomes" id="UP001214441"/>
    </source>
</evidence>
<proteinExistence type="predicted"/>
<protein>
    <recommendedName>
        <fullName evidence="3">Transcriptional regulator</fullName>
    </recommendedName>
</protein>
<dbReference type="EMBL" id="JANCPR020000023">
    <property type="protein sequence ID" value="MDJ1134811.1"/>
    <property type="molecule type" value="Genomic_DNA"/>
</dbReference>
<name>A0ABT7A0F5_9ACTN</name>
<organism evidence="1 2">
    <name type="scientific">Streptomyces iconiensis</name>
    <dbReference type="NCBI Taxonomy" id="1384038"/>
    <lineage>
        <taxon>Bacteria</taxon>
        <taxon>Bacillati</taxon>
        <taxon>Actinomycetota</taxon>
        <taxon>Actinomycetes</taxon>
        <taxon>Kitasatosporales</taxon>
        <taxon>Streptomycetaceae</taxon>
        <taxon>Streptomyces</taxon>
    </lineage>
</organism>
<accession>A0ABT7A0F5</accession>
<comment type="caution">
    <text evidence="1">The sequence shown here is derived from an EMBL/GenBank/DDBJ whole genome shotgun (WGS) entry which is preliminary data.</text>
</comment>
<keyword evidence="2" id="KW-1185">Reference proteome</keyword>
<gene>
    <name evidence="1" type="ORF">NMN56_023215</name>
</gene>
<reference evidence="1 2" key="1">
    <citation type="submission" date="2023-05" db="EMBL/GenBank/DDBJ databases">
        <title>Streptantibioticus silvisoli sp. nov., acidotolerant actinomycetes 1 from pine litter.</title>
        <authorList>
            <person name="Swiecimska M."/>
            <person name="Golinska P."/>
            <person name="Sangal V."/>
            <person name="Wachnowicz B."/>
            <person name="Goodfellow M."/>
        </authorList>
    </citation>
    <scope>NUCLEOTIDE SEQUENCE [LARGE SCALE GENOMIC DNA]</scope>
    <source>
        <strain evidence="1 2">DSM 42109</strain>
    </source>
</reference>